<proteinExistence type="predicted"/>
<dbReference type="AlphaFoldDB" id="A0A377GJW4"/>
<evidence type="ECO:0000313" key="4">
    <source>
        <dbReference type="Proteomes" id="UP000254374"/>
    </source>
</evidence>
<protein>
    <submittedName>
        <fullName evidence="2">Uncharacterized protein</fullName>
    </submittedName>
</protein>
<accession>A0A377GJW4</accession>
<organism evidence="2 4">
    <name type="scientific">Fluoribacter gormanii</name>
    <dbReference type="NCBI Taxonomy" id="464"/>
    <lineage>
        <taxon>Bacteria</taxon>
        <taxon>Pseudomonadati</taxon>
        <taxon>Pseudomonadota</taxon>
        <taxon>Gammaproteobacteria</taxon>
        <taxon>Legionellales</taxon>
        <taxon>Legionellaceae</taxon>
        <taxon>Fluoribacter</taxon>
    </lineage>
</organism>
<dbReference type="EMBL" id="UGGV01000001">
    <property type="protein sequence ID" value="STO25120.1"/>
    <property type="molecule type" value="Genomic_DNA"/>
</dbReference>
<reference evidence="1 3" key="1">
    <citation type="submission" date="2017-01" db="EMBL/GenBank/DDBJ databases">
        <authorList>
            <person name="Varghese N."/>
            <person name="Submissions S."/>
        </authorList>
    </citation>
    <scope>NUCLEOTIDE SEQUENCE [LARGE SCALE GENOMIC DNA]</scope>
    <source>
        <strain evidence="1 3">ATCC 33342</strain>
    </source>
</reference>
<sequence length="522" mass="60381">MSKSGTFPEFLTVNKKTDNFFISINKQGPHSFVMLGVYDQNKVRHLLCRVGKFGNVGAIASDLHLVEHLPDDLTKYKKSYVYCNDVAEKKMYYIKEGCDLHSWSELPVDLEKFKESYIYCNNKEGKKLYYIKSDGTSEEVTINDFILFDNNLKKIKKNKSNLWHLTTEQVNSLITADGGHNLGIAEEVKIADFDKFDRNINKINPKKASRLHLSGAQFYEMITLNGGYTQDVDSDYFMQMEFICNALFFANKGVLMDEGISRKKRHRSKISYQAYDITYEQYVEFLRVLEASQSFYNQFKCYKPHTTTDEEVTLKFGGEKILPPLDVNQINPNDIDVNRIKASVSELHVGNTCRHSAIALIEATQHAPVSSLVSSTFFMELPYETELEFGSPSENIPFYVLPQPPIAFFVSNNTKKNLITKLYERMENMLLLEPCSSSTQKKFLRLKELYLDIVGPSQNFSLDELLTHIQNWKKENKTTLETLRKTYFWDTLPFIKRQSSTMKLITEVEEELQRNRTLKPDS</sequence>
<dbReference type="Proteomes" id="UP000186808">
    <property type="component" value="Unassembled WGS sequence"/>
</dbReference>
<name>A0A377GJW4_9GAMM</name>
<evidence type="ECO:0000313" key="3">
    <source>
        <dbReference type="Proteomes" id="UP000186808"/>
    </source>
</evidence>
<dbReference type="Proteomes" id="UP000254374">
    <property type="component" value="Unassembled WGS sequence"/>
</dbReference>
<evidence type="ECO:0000313" key="2">
    <source>
        <dbReference type="EMBL" id="STO25120.1"/>
    </source>
</evidence>
<gene>
    <name evidence="2" type="ORF">NCTC11401_01949</name>
    <name evidence="1" type="ORF">SAMN05421777_12218</name>
</gene>
<dbReference type="OrthoDB" id="5651600at2"/>
<dbReference type="STRING" id="464.Lgor_1062"/>
<dbReference type="EMBL" id="FTNL01000022">
    <property type="protein sequence ID" value="SIR74174.1"/>
    <property type="molecule type" value="Genomic_DNA"/>
</dbReference>
<evidence type="ECO:0000313" key="1">
    <source>
        <dbReference type="EMBL" id="SIR74174.1"/>
    </source>
</evidence>
<keyword evidence="3" id="KW-1185">Reference proteome</keyword>
<reference evidence="2 4" key="2">
    <citation type="submission" date="2018-06" db="EMBL/GenBank/DDBJ databases">
        <authorList>
            <consortium name="Pathogen Informatics"/>
            <person name="Doyle S."/>
        </authorList>
    </citation>
    <scope>NUCLEOTIDE SEQUENCE [LARGE SCALE GENOMIC DNA]</scope>
    <source>
        <strain evidence="2 4">NCTC11401</strain>
    </source>
</reference>